<accession>A0A6B3SVH4</accession>
<reference evidence="2 3" key="1">
    <citation type="submission" date="2020-02" db="EMBL/GenBank/DDBJ databases">
        <authorList>
            <person name="Kim M.K."/>
        </authorList>
    </citation>
    <scope>NUCLEOTIDE SEQUENCE [LARGE SCALE GENOMIC DNA]</scope>
    <source>
        <strain evidence="2 3">17J57-3</strain>
    </source>
</reference>
<proteinExistence type="predicted"/>
<dbReference type="RefSeq" id="WP_163963009.1">
    <property type="nucleotide sequence ID" value="NZ_JAAIVB010000037.1"/>
</dbReference>
<protein>
    <submittedName>
        <fullName evidence="2">Uncharacterized protein</fullName>
    </submittedName>
</protein>
<dbReference type="Proteomes" id="UP000482155">
    <property type="component" value="Unassembled WGS sequence"/>
</dbReference>
<dbReference type="AlphaFoldDB" id="A0A6B3SVH4"/>
<name>A0A6B3SVH4_9BURK</name>
<evidence type="ECO:0000256" key="1">
    <source>
        <dbReference type="SAM" id="MobiDB-lite"/>
    </source>
</evidence>
<organism evidence="2 3">
    <name type="scientific">Noviherbaspirillum galbum</name>
    <dbReference type="NCBI Taxonomy" id="2709383"/>
    <lineage>
        <taxon>Bacteria</taxon>
        <taxon>Pseudomonadati</taxon>
        <taxon>Pseudomonadota</taxon>
        <taxon>Betaproteobacteria</taxon>
        <taxon>Burkholderiales</taxon>
        <taxon>Oxalobacteraceae</taxon>
        <taxon>Noviherbaspirillum</taxon>
    </lineage>
</organism>
<evidence type="ECO:0000313" key="3">
    <source>
        <dbReference type="Proteomes" id="UP000482155"/>
    </source>
</evidence>
<keyword evidence="3" id="KW-1185">Reference proteome</keyword>
<gene>
    <name evidence="2" type="ORF">G3574_11065</name>
</gene>
<sequence length="146" mass="16269">MRFAKSGNGKQRAKGVAGHDEIARTKNEGKILAYGETSMPANLRPARRQAHVSEKRRSAGLRKAGRRNPPLLRDMRCSNQKYGATSKIYCRKVTKRTSVAEREPAMKNSASTSCLNGKRLYRHAPAIRNGGLVRSCIAQWIFVEEA</sequence>
<dbReference type="EMBL" id="JAAIVB010000037">
    <property type="protein sequence ID" value="NEX61619.1"/>
    <property type="molecule type" value="Genomic_DNA"/>
</dbReference>
<evidence type="ECO:0000313" key="2">
    <source>
        <dbReference type="EMBL" id="NEX61619.1"/>
    </source>
</evidence>
<feature type="region of interest" description="Disordered" evidence="1">
    <location>
        <begin position="38"/>
        <end position="74"/>
    </location>
</feature>
<comment type="caution">
    <text evidence="2">The sequence shown here is derived from an EMBL/GenBank/DDBJ whole genome shotgun (WGS) entry which is preliminary data.</text>
</comment>